<dbReference type="PANTHER" id="PTHR23322">
    <property type="entry name" value="FAS-ASSOCIATED PROTEIN"/>
    <property type="match status" value="1"/>
</dbReference>
<dbReference type="PANTHER" id="PTHR23322:SF1">
    <property type="entry name" value="FAS-ASSOCIATED FACTOR 2"/>
    <property type="match status" value="1"/>
</dbReference>
<feature type="compositionally biased region" description="Polar residues" evidence="2">
    <location>
        <begin position="569"/>
        <end position="580"/>
    </location>
</feature>
<evidence type="ECO:0000313" key="4">
    <source>
        <dbReference type="EMBL" id="EFJ00157.1"/>
    </source>
</evidence>
<feature type="compositionally biased region" description="Acidic residues" evidence="2">
    <location>
        <begin position="582"/>
        <end position="594"/>
    </location>
</feature>
<evidence type="ECO:0000259" key="3">
    <source>
        <dbReference type="PROSITE" id="PS50033"/>
    </source>
</evidence>
<dbReference type="STRING" id="578458.D8PW55"/>
<dbReference type="InterPro" id="IPR029071">
    <property type="entry name" value="Ubiquitin-like_domsf"/>
</dbReference>
<sequence length="594" mass="62952">MSSPSRQAEAIAQLTEVTGGSCTDEAARDMLESVDWDVQRAAELIFDGAAPPPRRPAPMQQFEVEDPPYATQKASPAPSSAIARALVFPFRILLYPLRALAAILLPRPAYAALASTLARLSPAAIFLGVSHLLFGPPTPRRDLLRQLEEDTGAIPYSRWLSGGDNATTTGAEAGPGPTTAQRRGARSQPPSGAVLPDFQPVPYDALLAQALTEARVACIILISSEHDDVPAFIRSTLTDPAFVKALHDNNVLTWIGDARMRDGWQAAQKLNVTTYPSVLFLAPQPAARGAPTLRILSRHAGAAATTPTALTTYLTTTLIPRVSTYLEQLRTNPASAGQPAAHAELAAARRIRAEQDAAFAASAARDRERIVNAMNAEREAAERAQAEAAAAAAAEEEARRQTAERAAWRAWSRREVAARSPGGGLRVAFRLPSGARAVQTFDAKDTLTGLFSYIDAQLLEEDGAQASSASAASLPLPSTREEAEKAFDAYLATHPTHFRFTMAVAYPRAPIAWAPGVALGDVRELAGGAQIVVERVSEKRSGRASGETSRASLAGGQASAAGSRVSLDASRNGTPVNGASNADDDEYLTESDEE</sequence>
<feature type="region of interest" description="Disordered" evidence="2">
    <location>
        <begin position="155"/>
        <end position="194"/>
    </location>
</feature>
<feature type="non-terminal residue" evidence="4">
    <location>
        <position position="594"/>
    </location>
</feature>
<feature type="coiled-coil region" evidence="1">
    <location>
        <begin position="367"/>
        <end position="406"/>
    </location>
</feature>
<dbReference type="Gene3D" id="3.40.30.10">
    <property type="entry name" value="Glutaredoxin"/>
    <property type="match status" value="1"/>
</dbReference>
<dbReference type="InterPro" id="IPR050730">
    <property type="entry name" value="UBX_domain-protein"/>
</dbReference>
<evidence type="ECO:0000256" key="1">
    <source>
        <dbReference type="SAM" id="Coils"/>
    </source>
</evidence>
<keyword evidence="1" id="KW-0175">Coiled coil</keyword>
<feature type="compositionally biased region" description="Low complexity" evidence="2">
    <location>
        <begin position="549"/>
        <end position="566"/>
    </location>
</feature>
<evidence type="ECO:0000313" key="5">
    <source>
        <dbReference type="Proteomes" id="UP000007431"/>
    </source>
</evidence>
<feature type="region of interest" description="Disordered" evidence="2">
    <location>
        <begin position="538"/>
        <end position="594"/>
    </location>
</feature>
<name>D8PW55_SCHCM</name>
<organism evidence="5">
    <name type="scientific">Schizophyllum commune (strain H4-8 / FGSC 9210)</name>
    <name type="common">Split gill fungus</name>
    <dbReference type="NCBI Taxonomy" id="578458"/>
    <lineage>
        <taxon>Eukaryota</taxon>
        <taxon>Fungi</taxon>
        <taxon>Dikarya</taxon>
        <taxon>Basidiomycota</taxon>
        <taxon>Agaricomycotina</taxon>
        <taxon>Agaricomycetes</taxon>
        <taxon>Agaricomycetidae</taxon>
        <taxon>Agaricales</taxon>
        <taxon>Schizophyllaceae</taxon>
        <taxon>Schizophyllum</taxon>
    </lineage>
</organism>
<dbReference type="OMA" id="VYAFVEC"/>
<dbReference type="HOGENOM" id="CLU_020031_1_0_1"/>
<dbReference type="GO" id="GO:0043130">
    <property type="term" value="F:ubiquitin binding"/>
    <property type="evidence" value="ECO:0007669"/>
    <property type="project" value="TreeGrafter"/>
</dbReference>
<dbReference type="Gene3D" id="1.10.8.10">
    <property type="entry name" value="DNA helicase RuvA subunit, C-terminal domain"/>
    <property type="match status" value="1"/>
</dbReference>
<dbReference type="Proteomes" id="UP000007431">
    <property type="component" value="Unassembled WGS sequence"/>
</dbReference>
<feature type="domain" description="UBX" evidence="3">
    <location>
        <begin position="426"/>
        <end position="457"/>
    </location>
</feature>
<accession>D8PW55</accession>
<dbReference type="KEGG" id="scm:SCHCO_02606937"/>
<dbReference type="AlphaFoldDB" id="D8PW55"/>
<dbReference type="EMBL" id="GL377303">
    <property type="protein sequence ID" value="EFJ00157.1"/>
    <property type="molecule type" value="Genomic_DNA"/>
</dbReference>
<dbReference type="eggNOG" id="KOG1363">
    <property type="taxonomic scope" value="Eukaryota"/>
</dbReference>
<dbReference type="SUPFAM" id="SSF54236">
    <property type="entry name" value="Ubiquitin-like"/>
    <property type="match status" value="1"/>
</dbReference>
<evidence type="ECO:0000256" key="2">
    <source>
        <dbReference type="SAM" id="MobiDB-lite"/>
    </source>
</evidence>
<dbReference type="PROSITE" id="PS50033">
    <property type="entry name" value="UBX"/>
    <property type="match status" value="1"/>
</dbReference>
<dbReference type="InterPro" id="IPR036249">
    <property type="entry name" value="Thioredoxin-like_sf"/>
</dbReference>
<dbReference type="GO" id="GO:0005783">
    <property type="term" value="C:endoplasmic reticulum"/>
    <property type="evidence" value="ECO:0007669"/>
    <property type="project" value="TreeGrafter"/>
</dbReference>
<dbReference type="InterPro" id="IPR001012">
    <property type="entry name" value="UBX_dom"/>
</dbReference>
<protein>
    <recommendedName>
        <fullName evidence="3">UBX domain-containing protein</fullName>
    </recommendedName>
</protein>
<dbReference type="Gene3D" id="3.10.20.90">
    <property type="entry name" value="Phosphatidylinositol 3-kinase Catalytic Subunit, Chain A, domain 1"/>
    <property type="match status" value="1"/>
</dbReference>
<dbReference type="Pfam" id="PF14555">
    <property type="entry name" value="UBA_4"/>
    <property type="match status" value="1"/>
</dbReference>
<dbReference type="SUPFAM" id="SSF52833">
    <property type="entry name" value="Thioredoxin-like"/>
    <property type="match status" value="1"/>
</dbReference>
<keyword evidence="5" id="KW-1185">Reference proteome</keyword>
<dbReference type="GO" id="GO:0036503">
    <property type="term" value="P:ERAD pathway"/>
    <property type="evidence" value="ECO:0007669"/>
    <property type="project" value="TreeGrafter"/>
</dbReference>
<dbReference type="OrthoDB" id="1026733at2759"/>
<dbReference type="GeneID" id="9587681"/>
<dbReference type="FunCoup" id="D8PW55">
    <property type="interactions" value="793"/>
</dbReference>
<gene>
    <name evidence="4" type="ORF">SCHCODRAFT_105420</name>
</gene>
<feature type="compositionally biased region" description="Low complexity" evidence="2">
    <location>
        <begin position="166"/>
        <end position="180"/>
    </location>
</feature>
<dbReference type="Pfam" id="PF00789">
    <property type="entry name" value="UBX"/>
    <property type="match status" value="1"/>
</dbReference>
<dbReference type="RefSeq" id="XP_003035059.1">
    <property type="nucleotide sequence ID" value="XM_003035013.1"/>
</dbReference>
<dbReference type="VEuPathDB" id="FungiDB:SCHCODRAFT_02606937"/>
<dbReference type="InParanoid" id="D8PW55"/>
<reference evidence="4 5" key="1">
    <citation type="journal article" date="2010" name="Nat. Biotechnol.">
        <title>Genome sequence of the model mushroom Schizophyllum commune.</title>
        <authorList>
            <person name="Ohm R.A."/>
            <person name="de Jong J.F."/>
            <person name="Lugones L.G."/>
            <person name="Aerts A."/>
            <person name="Kothe E."/>
            <person name="Stajich J.E."/>
            <person name="de Vries R.P."/>
            <person name="Record E."/>
            <person name="Levasseur A."/>
            <person name="Baker S.E."/>
            <person name="Bartholomew K.A."/>
            <person name="Coutinho P.M."/>
            <person name="Erdmann S."/>
            <person name="Fowler T.J."/>
            <person name="Gathman A.C."/>
            <person name="Lombard V."/>
            <person name="Henrissat B."/>
            <person name="Knabe N."/>
            <person name="Kuees U."/>
            <person name="Lilly W.W."/>
            <person name="Lindquist E."/>
            <person name="Lucas S."/>
            <person name="Magnuson J.K."/>
            <person name="Piumi F."/>
            <person name="Raudaskoski M."/>
            <person name="Salamov A."/>
            <person name="Schmutz J."/>
            <person name="Schwarze F.W.M.R."/>
            <person name="vanKuyk P.A."/>
            <person name="Horton J.S."/>
            <person name="Grigoriev I.V."/>
            <person name="Woesten H.A.B."/>
        </authorList>
    </citation>
    <scope>NUCLEOTIDE SEQUENCE [LARGE SCALE GENOMIC DNA]</scope>
    <source>
        <strain evidence="5">H4-8 / FGSC 9210</strain>
    </source>
</reference>
<proteinExistence type="predicted"/>